<evidence type="ECO:0000256" key="10">
    <source>
        <dbReference type="ARBA" id="ARBA00023098"/>
    </source>
</evidence>
<evidence type="ECO:0000256" key="15">
    <source>
        <dbReference type="ARBA" id="ARBA00060638"/>
    </source>
</evidence>
<evidence type="ECO:0000256" key="12">
    <source>
        <dbReference type="ARBA" id="ARBA00023166"/>
    </source>
</evidence>
<proteinExistence type="inferred from homology"/>
<evidence type="ECO:0000313" key="18">
    <source>
        <dbReference type="Proteomes" id="UP000196158"/>
    </source>
</evidence>
<evidence type="ECO:0000256" key="4">
    <source>
        <dbReference type="ARBA" id="ARBA00022692"/>
    </source>
</evidence>
<feature type="transmembrane region" description="Helical" evidence="16">
    <location>
        <begin position="21"/>
        <end position="47"/>
    </location>
</feature>
<feature type="transmembrane region" description="Helical" evidence="16">
    <location>
        <begin position="67"/>
        <end position="87"/>
    </location>
</feature>
<keyword evidence="3 16" id="KW-0444">Lipid biosynthesis</keyword>
<comment type="similarity">
    <text evidence="2 16">Belongs to the ERG4/ERG24 family.</text>
</comment>
<evidence type="ECO:0000256" key="2">
    <source>
        <dbReference type="ARBA" id="ARBA00005402"/>
    </source>
</evidence>
<evidence type="ECO:0000256" key="9">
    <source>
        <dbReference type="ARBA" id="ARBA00023011"/>
    </source>
</evidence>
<comment type="pathway">
    <text evidence="15">Steroid biosynthesis; zymosterol biosynthesis; zymosterol from lanosterol: step 2/6.</text>
</comment>
<protein>
    <recommendedName>
        <fullName evidence="16">Delta(14)-sterol reductase</fullName>
    </recommendedName>
    <alternativeName>
        <fullName evidence="16">C-14 sterol reductase</fullName>
    </alternativeName>
    <alternativeName>
        <fullName evidence="16">Sterol C14-reductase</fullName>
    </alternativeName>
</protein>
<keyword evidence="4 16" id="KW-0812">Transmembrane</keyword>
<keyword evidence="11 16" id="KW-0472">Membrane</keyword>
<evidence type="ECO:0000256" key="11">
    <source>
        <dbReference type="ARBA" id="ARBA00023136"/>
    </source>
</evidence>
<dbReference type="PANTHER" id="PTHR21257">
    <property type="entry name" value="DELTA(14)-STEROL REDUCTASE"/>
    <property type="match status" value="1"/>
</dbReference>
<keyword evidence="6 16" id="KW-0752">Steroid biosynthesis</keyword>
<evidence type="ECO:0000313" key="17">
    <source>
        <dbReference type="EMBL" id="SMN19530.1"/>
    </source>
</evidence>
<dbReference type="EMBL" id="FXLY01000004">
    <property type="protein sequence ID" value="SMN19530.1"/>
    <property type="molecule type" value="Genomic_DNA"/>
</dbReference>
<dbReference type="Gene3D" id="1.20.120.1630">
    <property type="match status" value="1"/>
</dbReference>
<dbReference type="STRING" id="1789683.A0A1X7R255"/>
<evidence type="ECO:0000256" key="8">
    <source>
        <dbReference type="ARBA" id="ARBA00023002"/>
    </source>
</evidence>
<gene>
    <name evidence="17" type="ORF">KASA_0O00715G</name>
</gene>
<dbReference type="PANTHER" id="PTHR21257:SF52">
    <property type="entry name" value="DELTA(14)-STEROL REDUCTASE TM7SF2"/>
    <property type="match status" value="1"/>
</dbReference>
<dbReference type="Pfam" id="PF01222">
    <property type="entry name" value="ERG4_ERG24"/>
    <property type="match status" value="1"/>
</dbReference>
<evidence type="ECO:0000256" key="6">
    <source>
        <dbReference type="ARBA" id="ARBA00022955"/>
    </source>
</evidence>
<sequence length="430" mass="49642">MARAKNVAEKKQPLNPKTTKFEFGGFFGALFLSLFLPVFTVFINLQLTPDAKFSTDPFYYLNPCRSAGIWIPYLCWFGGLAVFDIILPGKTMFGTLLRDDTKLKYKINGISNSFLLILILGLRWQITEGAMPELVFLYEHHVELNIISVLFAFYLATYCYLKSFIYIGKEPILALGGNSSNVIYDWFIGRELNPRIGCFDIKLFCELRPGMLLWLLINLSCLHHNYVVVNQFQSVNDALLLINILQGFYIFDGVLNEEGLLTMMDIATDGFGFMLSFGDLTFVPFTFCLQARFLSVNANKLGQNKVIFITSLMALGYYIFHSANKQKSDFKQGKLPNLKSIQTKRGTKLLCDSWWGMSQHINYMGDWLISLSWCLTTWFVTPLTYHYSAYFAILLFHRQKRDEEKCSEKYGDDWVTYQKKVPYKIIPYVY</sequence>
<dbReference type="OrthoDB" id="10262235at2759"/>
<keyword evidence="8 16" id="KW-0560">Oxidoreductase</keyword>
<name>A0A1X7R255_9SACH</name>
<feature type="transmembrane region" description="Helical" evidence="16">
    <location>
        <begin position="306"/>
        <end position="323"/>
    </location>
</feature>
<dbReference type="FunFam" id="1.20.120.1630:FF:000009">
    <property type="entry name" value="C-14 sterol reductase"/>
    <property type="match status" value="1"/>
</dbReference>
<dbReference type="InterPro" id="IPR018083">
    <property type="entry name" value="Sterol_reductase_CS"/>
</dbReference>
<organism evidence="17 18">
    <name type="scientific">Maudiozyma saulgeensis</name>
    <dbReference type="NCBI Taxonomy" id="1789683"/>
    <lineage>
        <taxon>Eukaryota</taxon>
        <taxon>Fungi</taxon>
        <taxon>Dikarya</taxon>
        <taxon>Ascomycota</taxon>
        <taxon>Saccharomycotina</taxon>
        <taxon>Saccharomycetes</taxon>
        <taxon>Saccharomycetales</taxon>
        <taxon>Saccharomycetaceae</taxon>
        <taxon>Maudiozyma</taxon>
    </lineage>
</organism>
<reference evidence="17 18" key="1">
    <citation type="submission" date="2017-04" db="EMBL/GenBank/DDBJ databases">
        <authorList>
            <person name="Afonso C.L."/>
            <person name="Miller P.J."/>
            <person name="Scott M.A."/>
            <person name="Spackman E."/>
            <person name="Goraichik I."/>
            <person name="Dimitrov K.M."/>
            <person name="Suarez D.L."/>
            <person name="Swayne D.E."/>
        </authorList>
    </citation>
    <scope>NUCLEOTIDE SEQUENCE [LARGE SCALE GENOMIC DNA]</scope>
</reference>
<keyword evidence="18" id="KW-1185">Reference proteome</keyword>
<dbReference type="AlphaFoldDB" id="A0A1X7R255"/>
<accession>A0A1X7R255</accession>
<comment type="catalytic activity">
    <reaction evidence="14">
        <text>4,4-dimethyl-5alpha-cholesta-8,24-dien-3beta-ol + NADP(+) = 4,4-dimethyl-5alpha-cholesta-8,14,24-trien-3beta-ol + NADPH + H(+)</text>
        <dbReference type="Rhea" id="RHEA:18561"/>
        <dbReference type="ChEBI" id="CHEBI:15378"/>
        <dbReference type="ChEBI" id="CHEBI:17813"/>
        <dbReference type="ChEBI" id="CHEBI:18364"/>
        <dbReference type="ChEBI" id="CHEBI:57783"/>
        <dbReference type="ChEBI" id="CHEBI:58349"/>
        <dbReference type="EC" id="1.3.1.70"/>
    </reaction>
    <physiologicalReaction direction="right-to-left" evidence="14">
        <dbReference type="Rhea" id="RHEA:18563"/>
    </physiologicalReaction>
</comment>
<feature type="transmembrane region" description="Helical" evidence="16">
    <location>
        <begin position="107"/>
        <end position="124"/>
    </location>
</feature>
<dbReference type="GO" id="GO:0005789">
    <property type="term" value="C:endoplasmic reticulum membrane"/>
    <property type="evidence" value="ECO:0007669"/>
    <property type="project" value="TreeGrafter"/>
</dbReference>
<dbReference type="GO" id="GO:0006696">
    <property type="term" value="P:ergosterol biosynthetic process"/>
    <property type="evidence" value="ECO:0007669"/>
    <property type="project" value="TreeGrafter"/>
</dbReference>
<evidence type="ECO:0000256" key="3">
    <source>
        <dbReference type="ARBA" id="ARBA00022516"/>
    </source>
</evidence>
<evidence type="ECO:0000256" key="7">
    <source>
        <dbReference type="ARBA" id="ARBA00022989"/>
    </source>
</evidence>
<evidence type="ECO:0000256" key="16">
    <source>
        <dbReference type="RuleBase" id="RU369120"/>
    </source>
</evidence>
<keyword evidence="10 16" id="KW-0443">Lipid metabolism</keyword>
<feature type="transmembrane region" description="Helical" evidence="16">
    <location>
        <begin position="144"/>
        <end position="161"/>
    </location>
</feature>
<keyword evidence="9 16" id="KW-0756">Sterol biosynthesis</keyword>
<dbReference type="Proteomes" id="UP000196158">
    <property type="component" value="Unassembled WGS sequence"/>
</dbReference>
<evidence type="ECO:0000256" key="5">
    <source>
        <dbReference type="ARBA" id="ARBA00022857"/>
    </source>
</evidence>
<evidence type="ECO:0000256" key="1">
    <source>
        <dbReference type="ARBA" id="ARBA00004141"/>
    </source>
</evidence>
<dbReference type="InterPro" id="IPR001171">
    <property type="entry name" value="ERG24_DHCR-like"/>
</dbReference>
<feature type="transmembrane region" description="Helical" evidence="16">
    <location>
        <begin position="367"/>
        <end position="396"/>
    </location>
</feature>
<keyword evidence="5" id="KW-0521">NADP</keyword>
<evidence type="ECO:0000256" key="13">
    <source>
        <dbReference type="ARBA" id="ARBA00023221"/>
    </source>
</evidence>
<feature type="transmembrane region" description="Helical" evidence="16">
    <location>
        <begin position="271"/>
        <end position="294"/>
    </location>
</feature>
<evidence type="ECO:0000256" key="14">
    <source>
        <dbReference type="ARBA" id="ARBA00052254"/>
    </source>
</evidence>
<keyword evidence="13 16" id="KW-0753">Steroid metabolism</keyword>
<keyword evidence="7 16" id="KW-1133">Transmembrane helix</keyword>
<comment type="subcellular location">
    <subcellularLocation>
        <location evidence="1">Membrane</location>
        <topology evidence="1">Multi-pass membrane protein</topology>
    </subcellularLocation>
</comment>
<keyword evidence="12 16" id="KW-1207">Sterol metabolism</keyword>
<dbReference type="PROSITE" id="PS01018">
    <property type="entry name" value="STEROL_REDUCT_2"/>
    <property type="match status" value="1"/>
</dbReference>
<dbReference type="GO" id="GO:0050613">
    <property type="term" value="F:Delta14-sterol reductase activity"/>
    <property type="evidence" value="ECO:0007669"/>
    <property type="project" value="UniProtKB-EC"/>
</dbReference>